<proteinExistence type="predicted"/>
<dbReference type="InterPro" id="IPR017441">
    <property type="entry name" value="Protein_kinase_ATP_BS"/>
</dbReference>
<dbReference type="EnsemblBacteria" id="ACC82657">
    <property type="protein sequence ID" value="ACC82657"/>
    <property type="gene ID" value="Npun_R4282"/>
</dbReference>
<gene>
    <name evidence="8" type="ordered locus">Npun_R4282</name>
</gene>
<keyword evidence="3 8" id="KW-0418">Kinase</keyword>
<dbReference type="Proteomes" id="UP000001191">
    <property type="component" value="Chromosome"/>
</dbReference>
<keyword evidence="6" id="KW-0472">Membrane</keyword>
<keyword evidence="8" id="KW-0723">Serine/threonine-protein kinase</keyword>
<keyword evidence="2 5" id="KW-0547">Nucleotide-binding</keyword>
<dbReference type="eggNOG" id="COG0515">
    <property type="taxonomic scope" value="Bacteria"/>
</dbReference>
<dbReference type="EMBL" id="CP001037">
    <property type="protein sequence ID" value="ACC82657.1"/>
    <property type="molecule type" value="Genomic_DNA"/>
</dbReference>
<dbReference type="SUPFAM" id="SSF56112">
    <property type="entry name" value="Protein kinase-like (PK-like)"/>
    <property type="match status" value="1"/>
</dbReference>
<feature type="transmembrane region" description="Helical" evidence="6">
    <location>
        <begin position="340"/>
        <end position="362"/>
    </location>
</feature>
<feature type="binding site" evidence="5">
    <location>
        <position position="43"/>
    </location>
    <ligand>
        <name>ATP</name>
        <dbReference type="ChEBI" id="CHEBI:30616"/>
    </ligand>
</feature>
<evidence type="ECO:0000256" key="3">
    <source>
        <dbReference type="ARBA" id="ARBA00022777"/>
    </source>
</evidence>
<evidence type="ECO:0000256" key="2">
    <source>
        <dbReference type="ARBA" id="ARBA00022741"/>
    </source>
</evidence>
<sequence>MPWTTGQRLQGGKYVIDKVLGQGGFGITYKALHVELNRTVVIKTPNEYLSPDPEYGKYIDRFIQEGRTLARLSQDPHPHIVGVIDLFKEGTIHCLVMDFVPGENLFEAVKRRGALPEAEIVPCIRQIGEALVVVHQAGLVHRDAHPGNIMLRSNGKAVLIDFGIAKELVPKTLSSKGIAGNEAFAPYEQMSRGSRDPTVDVYCLVATLYYAVTGQRPTTSLARKLDNTFLIPPKQINPSISDQLNQAILKGMALEAKDRPQSMQVWLAMLEHQKQQPLLPVSPVYRKEVVSSKVKLPSKPILRVKPTTKSPRVIPWGWLIGVLLSYLLIGYLLAASNALYIIWAVAVAGAVAVAWAGTWAWAGAWAVASAVASAVAGAGAMAGAVAGAVAVAVAVAAAVATVGAGAAAVAAAAAVAVAVVVAVVVAVAVAGAGAVAVAGAVASAMIFAVLVTVIRAEDKLRESFSKFHTFLILASTSSLSLGLGWLGHRIFNTGT</sequence>
<dbReference type="GO" id="GO:0004674">
    <property type="term" value="F:protein serine/threonine kinase activity"/>
    <property type="evidence" value="ECO:0007669"/>
    <property type="project" value="UniProtKB-KW"/>
</dbReference>
<name>B2J9Y0_NOSP7</name>
<keyword evidence="4 5" id="KW-0067">ATP-binding</keyword>
<dbReference type="CDD" id="cd14014">
    <property type="entry name" value="STKc_PknB_like"/>
    <property type="match status" value="1"/>
</dbReference>
<feature type="transmembrane region" description="Helical" evidence="6">
    <location>
        <begin position="435"/>
        <end position="455"/>
    </location>
</feature>
<dbReference type="PANTHER" id="PTHR43289:SF34">
    <property type="entry name" value="SERINE_THREONINE-PROTEIN KINASE YBDM-RELATED"/>
    <property type="match status" value="1"/>
</dbReference>
<keyword evidence="1" id="KW-0808">Transferase</keyword>
<dbReference type="Gene3D" id="3.30.200.20">
    <property type="entry name" value="Phosphorylase Kinase, domain 1"/>
    <property type="match status" value="1"/>
</dbReference>
<accession>B2J9Y0</accession>
<dbReference type="InterPro" id="IPR011009">
    <property type="entry name" value="Kinase-like_dom_sf"/>
</dbReference>
<evidence type="ECO:0000313" key="9">
    <source>
        <dbReference type="Proteomes" id="UP000001191"/>
    </source>
</evidence>
<dbReference type="InterPro" id="IPR000719">
    <property type="entry name" value="Prot_kinase_dom"/>
</dbReference>
<evidence type="ECO:0000256" key="1">
    <source>
        <dbReference type="ARBA" id="ARBA00022679"/>
    </source>
</evidence>
<feature type="transmembrane region" description="Helical" evidence="6">
    <location>
        <begin position="313"/>
        <end position="333"/>
    </location>
</feature>
<protein>
    <submittedName>
        <fullName evidence="8">Serine/threonine protein kinase</fullName>
    </submittedName>
</protein>
<evidence type="ECO:0000256" key="4">
    <source>
        <dbReference type="ARBA" id="ARBA00022840"/>
    </source>
</evidence>
<evidence type="ECO:0000259" key="7">
    <source>
        <dbReference type="PROSITE" id="PS50011"/>
    </source>
</evidence>
<feature type="transmembrane region" description="Helical" evidence="6">
    <location>
        <begin position="467"/>
        <end position="486"/>
    </location>
</feature>
<dbReference type="Pfam" id="PF00069">
    <property type="entry name" value="Pkinase"/>
    <property type="match status" value="1"/>
</dbReference>
<dbReference type="STRING" id="63737.Npun_R4282"/>
<organism evidence="8 9">
    <name type="scientific">Nostoc punctiforme (strain ATCC 29133 / PCC 73102)</name>
    <dbReference type="NCBI Taxonomy" id="63737"/>
    <lineage>
        <taxon>Bacteria</taxon>
        <taxon>Bacillati</taxon>
        <taxon>Cyanobacteriota</taxon>
        <taxon>Cyanophyceae</taxon>
        <taxon>Nostocales</taxon>
        <taxon>Nostocaceae</taxon>
        <taxon>Nostoc</taxon>
    </lineage>
</organism>
<evidence type="ECO:0000256" key="6">
    <source>
        <dbReference type="SAM" id="Phobius"/>
    </source>
</evidence>
<dbReference type="PROSITE" id="PS00107">
    <property type="entry name" value="PROTEIN_KINASE_ATP"/>
    <property type="match status" value="1"/>
</dbReference>
<feature type="transmembrane region" description="Helical" evidence="6">
    <location>
        <begin position="374"/>
        <end position="399"/>
    </location>
</feature>
<dbReference type="RefSeq" id="WP_012410624.1">
    <property type="nucleotide sequence ID" value="NC_010628.1"/>
</dbReference>
<evidence type="ECO:0000256" key="5">
    <source>
        <dbReference type="PROSITE-ProRule" id="PRU10141"/>
    </source>
</evidence>
<dbReference type="GO" id="GO:0005524">
    <property type="term" value="F:ATP binding"/>
    <property type="evidence" value="ECO:0007669"/>
    <property type="project" value="UniProtKB-UniRule"/>
</dbReference>
<feature type="domain" description="Protein kinase" evidence="7">
    <location>
        <begin position="14"/>
        <end position="279"/>
    </location>
</feature>
<keyword evidence="6" id="KW-0812">Transmembrane</keyword>
<dbReference type="PANTHER" id="PTHR43289">
    <property type="entry name" value="MITOGEN-ACTIVATED PROTEIN KINASE KINASE KINASE 20-RELATED"/>
    <property type="match status" value="1"/>
</dbReference>
<reference evidence="8 9" key="2">
    <citation type="journal article" date="2013" name="Plant Physiol.">
        <title>A Nostoc punctiforme Sugar Transporter Necessary to Establish a Cyanobacterium-Plant Symbiosis.</title>
        <authorList>
            <person name="Ekman M."/>
            <person name="Picossi S."/>
            <person name="Campbell E.L."/>
            <person name="Meeks J.C."/>
            <person name="Flores E."/>
        </authorList>
    </citation>
    <scope>NUCLEOTIDE SEQUENCE [LARGE SCALE GENOMIC DNA]</scope>
    <source>
        <strain evidence="9">ATCC 29133 / PCC 73102</strain>
    </source>
</reference>
<dbReference type="HOGENOM" id="CLU_044816_0_0_3"/>
<reference evidence="9" key="1">
    <citation type="submission" date="2008-04" db="EMBL/GenBank/DDBJ databases">
        <title>Complete sequence of chromosome of Nostoc punctiforme ATCC 29133.</title>
        <authorList>
            <consortium name="US DOE Joint Genome Institute"/>
            <person name="Copeland A."/>
            <person name="Lucas S."/>
            <person name="Lapidus A."/>
            <person name="Glavina del Rio T."/>
            <person name="Dalin E."/>
            <person name="Tice H."/>
            <person name="Pitluck S."/>
            <person name="Chain P."/>
            <person name="Malfatti S."/>
            <person name="Shin M."/>
            <person name="Vergez L."/>
            <person name="Schmutz J."/>
            <person name="Larimer F."/>
            <person name="Land M."/>
            <person name="Hauser L."/>
            <person name="Kyrpides N."/>
            <person name="Kim E."/>
            <person name="Meeks J.C."/>
            <person name="Elhai J."/>
            <person name="Campbell E.L."/>
            <person name="Thiel T."/>
            <person name="Longmire J."/>
            <person name="Potts M."/>
            <person name="Atlas R."/>
        </authorList>
    </citation>
    <scope>NUCLEOTIDE SEQUENCE [LARGE SCALE GENOMIC DNA]</scope>
    <source>
        <strain evidence="9">ATCC 29133 / PCC 73102</strain>
    </source>
</reference>
<dbReference type="PROSITE" id="PS50011">
    <property type="entry name" value="PROTEIN_KINASE_DOM"/>
    <property type="match status" value="1"/>
</dbReference>
<feature type="transmembrane region" description="Helical" evidence="6">
    <location>
        <begin position="406"/>
        <end position="429"/>
    </location>
</feature>
<keyword evidence="6" id="KW-1133">Transmembrane helix</keyword>
<dbReference type="OrthoDB" id="581647at2"/>
<dbReference type="KEGG" id="npu:Npun_R4282"/>
<dbReference type="Gene3D" id="1.10.510.10">
    <property type="entry name" value="Transferase(Phosphotransferase) domain 1"/>
    <property type="match status" value="1"/>
</dbReference>
<dbReference type="PhylomeDB" id="B2J9Y0"/>
<evidence type="ECO:0000313" key="8">
    <source>
        <dbReference type="EMBL" id="ACC82657.1"/>
    </source>
</evidence>
<keyword evidence="9" id="KW-1185">Reference proteome</keyword>
<dbReference type="AlphaFoldDB" id="B2J9Y0"/>